<dbReference type="OrthoDB" id="9795085at2"/>
<keyword evidence="1" id="KW-0489">Methyltransferase</keyword>
<protein>
    <submittedName>
        <fullName evidence="1">Trans-aconitate methyltransferase</fullName>
    </submittedName>
</protein>
<sequence>MTRSEWNPDAYARFADLRLQPALDLLMHVRPLPAGDIVDLGCGNGAVGPVLRTRFAERTLIGIDTSAAMLAKARDSGAYDRLEPRDMAEWAPDTPPALIFSNAALHWLGDHHRLLPRLAGLLAPGGTLAVQMPHQNRAPSHRLWIDLVQQHFPNRHDPDNSPGILSAPDYYHLLSPLGQLSLWETEYYQTLPPAPDMHPVRAFTSATFARPVLDALNASERAELCALYDAAMDSAYPRASDGSVLFPFRRLFFTLDI</sequence>
<dbReference type="Gene3D" id="3.40.50.150">
    <property type="entry name" value="Vaccinia Virus protein VP39"/>
    <property type="match status" value="1"/>
</dbReference>
<evidence type="ECO:0000313" key="2">
    <source>
        <dbReference type="Proteomes" id="UP000231553"/>
    </source>
</evidence>
<reference evidence="1 2" key="1">
    <citation type="journal article" date="2018" name="Int. J. Syst. Evol. Microbiol.">
        <title>Pseudooceanicola lipolyticus sp. nov., a marine alphaproteobacterium, reclassification of Oceanicola flagellatus as Pseudooceanicola flagellatus comb. nov. and emended description of the genus Pseudooceanicola.</title>
        <authorList>
            <person name="Huang M.-M."/>
            <person name="Guo L.-L."/>
            <person name="Wu Y.-H."/>
            <person name="Lai Q.-L."/>
            <person name="Shao Z.-Z."/>
            <person name="Wang C.-S."/>
            <person name="Wu M."/>
            <person name="Xu X.-W."/>
        </authorList>
    </citation>
    <scope>NUCLEOTIDE SEQUENCE [LARGE SCALE GENOMIC DNA]</scope>
    <source>
        <strain evidence="1 2">157</strain>
    </source>
</reference>
<organism evidence="1 2">
    <name type="scientific">Pseudooceanicola lipolyticus</name>
    <dbReference type="NCBI Taxonomy" id="2029104"/>
    <lineage>
        <taxon>Bacteria</taxon>
        <taxon>Pseudomonadati</taxon>
        <taxon>Pseudomonadota</taxon>
        <taxon>Alphaproteobacteria</taxon>
        <taxon>Rhodobacterales</taxon>
        <taxon>Paracoccaceae</taxon>
        <taxon>Pseudooceanicola</taxon>
    </lineage>
</organism>
<dbReference type="EMBL" id="PGTB01000051">
    <property type="protein sequence ID" value="PJE36220.1"/>
    <property type="molecule type" value="Genomic_DNA"/>
</dbReference>
<gene>
    <name evidence="1" type="ORF">CVM52_13140</name>
</gene>
<keyword evidence="2" id="KW-1185">Reference proteome</keyword>
<dbReference type="CDD" id="cd02440">
    <property type="entry name" value="AdoMet_MTases"/>
    <property type="match status" value="1"/>
</dbReference>
<evidence type="ECO:0000313" key="1">
    <source>
        <dbReference type="EMBL" id="PJE36220.1"/>
    </source>
</evidence>
<dbReference type="AlphaFoldDB" id="A0A2M8J097"/>
<accession>A0A2M8J097</accession>
<dbReference type="PANTHER" id="PTHR43861:SF1">
    <property type="entry name" value="TRANS-ACONITATE 2-METHYLTRANSFERASE"/>
    <property type="match status" value="1"/>
</dbReference>
<dbReference type="GO" id="GO:0030798">
    <property type="term" value="F:trans-aconitate 2-methyltransferase activity"/>
    <property type="evidence" value="ECO:0007669"/>
    <property type="project" value="InterPro"/>
</dbReference>
<dbReference type="InterPro" id="IPR029063">
    <property type="entry name" value="SAM-dependent_MTases_sf"/>
</dbReference>
<keyword evidence="1" id="KW-0808">Transferase</keyword>
<dbReference type="GO" id="GO:0032259">
    <property type="term" value="P:methylation"/>
    <property type="evidence" value="ECO:0007669"/>
    <property type="project" value="UniProtKB-KW"/>
</dbReference>
<proteinExistence type="predicted"/>
<comment type="caution">
    <text evidence="1">The sequence shown here is derived from an EMBL/GenBank/DDBJ whole genome shotgun (WGS) entry which is preliminary data.</text>
</comment>
<dbReference type="Proteomes" id="UP000231553">
    <property type="component" value="Unassembled WGS sequence"/>
</dbReference>
<dbReference type="SUPFAM" id="SSF53335">
    <property type="entry name" value="S-adenosyl-L-methionine-dependent methyltransferases"/>
    <property type="match status" value="1"/>
</dbReference>
<dbReference type="InterPro" id="IPR023149">
    <property type="entry name" value="Trans_acon_MeTrfase_C"/>
</dbReference>
<dbReference type="RefSeq" id="WP_100162952.1">
    <property type="nucleotide sequence ID" value="NZ_PGTB01000051.1"/>
</dbReference>
<dbReference type="PANTHER" id="PTHR43861">
    <property type="entry name" value="TRANS-ACONITATE 2-METHYLTRANSFERASE-RELATED"/>
    <property type="match status" value="1"/>
</dbReference>
<name>A0A2M8J097_9RHOB</name>
<dbReference type="Pfam" id="PF13489">
    <property type="entry name" value="Methyltransf_23"/>
    <property type="match status" value="1"/>
</dbReference>
<dbReference type="Gene3D" id="1.10.150.290">
    <property type="entry name" value="S-adenosyl-L-methionine-dependent methyltransferases"/>
    <property type="match status" value="1"/>
</dbReference>